<dbReference type="InterPro" id="IPR036249">
    <property type="entry name" value="Thioredoxin-like_sf"/>
</dbReference>
<keyword evidence="1" id="KW-0732">Signal</keyword>
<organism evidence="2 3">
    <name type="scientific">Chromobacterium violaceum</name>
    <dbReference type="NCBI Taxonomy" id="536"/>
    <lineage>
        <taxon>Bacteria</taxon>
        <taxon>Pseudomonadati</taxon>
        <taxon>Pseudomonadota</taxon>
        <taxon>Betaproteobacteria</taxon>
        <taxon>Neisseriales</taxon>
        <taxon>Chromobacteriaceae</taxon>
        <taxon>Chromobacterium</taxon>
    </lineage>
</organism>
<dbReference type="Pfam" id="PF06764">
    <property type="entry name" value="DUF1223"/>
    <property type="match status" value="1"/>
</dbReference>
<evidence type="ECO:0000313" key="3">
    <source>
        <dbReference type="Proteomes" id="UP000196342"/>
    </source>
</evidence>
<dbReference type="EMBL" id="NHOO01000005">
    <property type="protein sequence ID" value="OVE48959.1"/>
    <property type="molecule type" value="Genomic_DNA"/>
</dbReference>
<evidence type="ECO:0000313" key="2">
    <source>
        <dbReference type="EMBL" id="OVE48959.1"/>
    </source>
</evidence>
<feature type="chain" id="PRO_5013097798" description="DUF1223 domain-containing protein" evidence="1">
    <location>
        <begin position="23"/>
        <end position="257"/>
    </location>
</feature>
<gene>
    <name evidence="2" type="ORF">CBW21_07030</name>
</gene>
<dbReference type="AlphaFoldDB" id="A0A202BBZ0"/>
<dbReference type="Proteomes" id="UP000196342">
    <property type="component" value="Unassembled WGS sequence"/>
</dbReference>
<proteinExistence type="predicted"/>
<name>A0A202BBZ0_CHRVL</name>
<accession>A0A202BBZ0</accession>
<sequence>MNGRNKFFWAGMLSLCAQAAWADGACVLNGAQGSGRQASLLELYTSEGCSSCPPAEAWLSGLAAAGLDARRVVPFAFHVDYWDGLGWRDRFAKPDYSQRQRWRSAQAGSTLVYTPQLLLDGRDWRFAGYDGLRAGLRGGRAGASLRVSGRLAGDGVDVEVEAVLESGSPAQRLMLAVFEDGLQSRVDAGENEGRLLRHDAVARSLAGPFPLSGAKTTLRRHLRFAGGQRPGASGVAVWLEDGQGQVSQALAARCAGG</sequence>
<dbReference type="SUPFAM" id="SSF52833">
    <property type="entry name" value="Thioredoxin-like"/>
    <property type="match status" value="1"/>
</dbReference>
<comment type="caution">
    <text evidence="2">The sequence shown here is derived from an EMBL/GenBank/DDBJ whole genome shotgun (WGS) entry which is preliminary data.</text>
</comment>
<dbReference type="PANTHER" id="PTHR36057">
    <property type="match status" value="1"/>
</dbReference>
<evidence type="ECO:0008006" key="4">
    <source>
        <dbReference type="Google" id="ProtNLM"/>
    </source>
</evidence>
<dbReference type="PANTHER" id="PTHR36057:SF1">
    <property type="entry name" value="LIPOPROTEIN LIPID ATTACHMENT SITE-LIKE PROTEIN, PUTATIVE (DUF1223)-RELATED"/>
    <property type="match status" value="1"/>
</dbReference>
<feature type="signal peptide" evidence="1">
    <location>
        <begin position="1"/>
        <end position="22"/>
    </location>
</feature>
<protein>
    <recommendedName>
        <fullName evidence="4">DUF1223 domain-containing protein</fullName>
    </recommendedName>
</protein>
<evidence type="ECO:0000256" key="1">
    <source>
        <dbReference type="SAM" id="SignalP"/>
    </source>
</evidence>
<keyword evidence="3" id="KW-1185">Reference proteome</keyword>
<dbReference type="RefSeq" id="WP_087697598.1">
    <property type="nucleotide sequence ID" value="NZ_NHOO01000005.1"/>
</dbReference>
<dbReference type="InterPro" id="IPR010634">
    <property type="entry name" value="DUF1223"/>
</dbReference>
<reference evidence="2 3" key="1">
    <citation type="submission" date="2017-05" db="EMBL/GenBank/DDBJ databases">
        <title>Chromobacterium violaceum GHPS1 isolated from Hydrocarbon polluted soil in French Guiana display an awesome secondary metabolite arsenal and a battery of drug and heavy-metal-resistance and detoxification of xenobiotics proteins.</title>
        <authorList>
            <person name="Belbahri L."/>
        </authorList>
    </citation>
    <scope>NUCLEOTIDE SEQUENCE [LARGE SCALE GENOMIC DNA]</scope>
    <source>
        <strain evidence="2 3">GHPS1</strain>
    </source>
</reference>